<dbReference type="InterPro" id="IPR011990">
    <property type="entry name" value="TPR-like_helical_dom_sf"/>
</dbReference>
<name>A0A8K0K9K9_LADFU</name>
<comment type="caution">
    <text evidence="2">The sequence shown here is derived from an EMBL/GenBank/DDBJ whole genome shotgun (WGS) entry which is preliminary data.</text>
</comment>
<dbReference type="GO" id="GO:0050684">
    <property type="term" value="P:regulation of mRNA processing"/>
    <property type="evidence" value="ECO:0007669"/>
    <property type="project" value="InterPro"/>
</dbReference>
<protein>
    <recommendedName>
        <fullName evidence="4">Pentatricopeptide repeat-containing protein 2, mitochondrial</fullName>
    </recommendedName>
</protein>
<evidence type="ECO:0000313" key="3">
    <source>
        <dbReference type="Proteomes" id="UP000792457"/>
    </source>
</evidence>
<reference evidence="2" key="1">
    <citation type="submission" date="2013-04" db="EMBL/GenBank/DDBJ databases">
        <authorList>
            <person name="Qu J."/>
            <person name="Murali S.C."/>
            <person name="Bandaranaike D."/>
            <person name="Bellair M."/>
            <person name="Blankenburg K."/>
            <person name="Chao H."/>
            <person name="Dinh H."/>
            <person name="Doddapaneni H."/>
            <person name="Downs B."/>
            <person name="Dugan-Rocha S."/>
            <person name="Elkadiri S."/>
            <person name="Gnanaolivu R.D."/>
            <person name="Hernandez B."/>
            <person name="Javaid M."/>
            <person name="Jayaseelan J.C."/>
            <person name="Lee S."/>
            <person name="Li M."/>
            <person name="Ming W."/>
            <person name="Munidasa M."/>
            <person name="Muniz J."/>
            <person name="Nguyen L."/>
            <person name="Ongeri F."/>
            <person name="Osuji N."/>
            <person name="Pu L.-L."/>
            <person name="Puazo M."/>
            <person name="Qu C."/>
            <person name="Quiroz J."/>
            <person name="Raj R."/>
            <person name="Weissenberger G."/>
            <person name="Xin Y."/>
            <person name="Zou X."/>
            <person name="Han Y."/>
            <person name="Richards S."/>
            <person name="Worley K."/>
            <person name="Muzny D."/>
            <person name="Gibbs R."/>
        </authorList>
    </citation>
    <scope>NUCLEOTIDE SEQUENCE</scope>
    <source>
        <strain evidence="2">Sampled in the wild</strain>
    </source>
</reference>
<dbReference type="Gene3D" id="1.25.40.10">
    <property type="entry name" value="Tetratricopeptide repeat domain"/>
    <property type="match status" value="1"/>
</dbReference>
<keyword evidence="3" id="KW-1185">Reference proteome</keyword>
<feature type="compositionally biased region" description="Polar residues" evidence="1">
    <location>
        <begin position="358"/>
        <end position="376"/>
    </location>
</feature>
<dbReference type="PANTHER" id="PTHR14700:SF0">
    <property type="entry name" value="PENTATRICOPEPTIDE REPEAT-CONTAINING PROTEIN 2, MITOCHONDRIAL"/>
    <property type="match status" value="1"/>
</dbReference>
<dbReference type="AlphaFoldDB" id="A0A8K0K9K9"/>
<evidence type="ECO:0000256" key="1">
    <source>
        <dbReference type="SAM" id="MobiDB-lite"/>
    </source>
</evidence>
<dbReference type="Proteomes" id="UP000792457">
    <property type="component" value="Unassembled WGS sequence"/>
</dbReference>
<reference evidence="2" key="2">
    <citation type="submission" date="2017-10" db="EMBL/GenBank/DDBJ databases">
        <title>Ladona fulva Genome sequencing and assembly.</title>
        <authorList>
            <person name="Murali S."/>
            <person name="Richards S."/>
            <person name="Bandaranaike D."/>
            <person name="Bellair M."/>
            <person name="Blankenburg K."/>
            <person name="Chao H."/>
            <person name="Dinh H."/>
            <person name="Doddapaneni H."/>
            <person name="Dugan-Rocha S."/>
            <person name="Elkadiri S."/>
            <person name="Gnanaolivu R."/>
            <person name="Hernandez B."/>
            <person name="Skinner E."/>
            <person name="Javaid M."/>
            <person name="Lee S."/>
            <person name="Li M."/>
            <person name="Ming W."/>
            <person name="Munidasa M."/>
            <person name="Muniz J."/>
            <person name="Nguyen L."/>
            <person name="Hughes D."/>
            <person name="Osuji N."/>
            <person name="Pu L.-L."/>
            <person name="Puazo M."/>
            <person name="Qu C."/>
            <person name="Quiroz J."/>
            <person name="Raj R."/>
            <person name="Weissenberger G."/>
            <person name="Xin Y."/>
            <person name="Zou X."/>
            <person name="Han Y."/>
            <person name="Worley K."/>
            <person name="Muzny D."/>
            <person name="Gibbs R."/>
        </authorList>
    </citation>
    <scope>NUCLEOTIDE SEQUENCE</scope>
    <source>
        <strain evidence="2">Sampled in the wild</strain>
    </source>
</reference>
<feature type="region of interest" description="Disordered" evidence="1">
    <location>
        <begin position="353"/>
        <end position="391"/>
    </location>
</feature>
<proteinExistence type="predicted"/>
<organism evidence="2 3">
    <name type="scientific">Ladona fulva</name>
    <name type="common">Scarce chaser dragonfly</name>
    <name type="synonym">Libellula fulva</name>
    <dbReference type="NCBI Taxonomy" id="123851"/>
    <lineage>
        <taxon>Eukaryota</taxon>
        <taxon>Metazoa</taxon>
        <taxon>Ecdysozoa</taxon>
        <taxon>Arthropoda</taxon>
        <taxon>Hexapoda</taxon>
        <taxon>Insecta</taxon>
        <taxon>Pterygota</taxon>
        <taxon>Palaeoptera</taxon>
        <taxon>Odonata</taxon>
        <taxon>Epiprocta</taxon>
        <taxon>Anisoptera</taxon>
        <taxon>Libelluloidea</taxon>
        <taxon>Libellulidae</taxon>
        <taxon>Ladona</taxon>
    </lineage>
</organism>
<dbReference type="GO" id="GO:0003723">
    <property type="term" value="F:RNA binding"/>
    <property type="evidence" value="ECO:0007669"/>
    <property type="project" value="TreeGrafter"/>
</dbReference>
<dbReference type="OrthoDB" id="6073372at2759"/>
<evidence type="ECO:0008006" key="4">
    <source>
        <dbReference type="Google" id="ProtNLM"/>
    </source>
</evidence>
<dbReference type="PANTHER" id="PTHR14700">
    <property type="entry name" value="PENTATRICOPEPTIDE REPEAT-CONTAINING PROTEIN 2, MITOCHONDRIAL"/>
    <property type="match status" value="1"/>
</dbReference>
<dbReference type="InterPro" id="IPR034629">
    <property type="entry name" value="PTCD2"/>
</dbReference>
<sequence>MLCRFSKNLFTHSFNQFCFKTSPGLRGLFANSALGIDGYLKARERVKIQFMDLTDNFKMKMMEFTEPNSKNMIFTEDLKSMVHLCENKPDDVELVLKMIKRFNSQNKELRFGSFIFGPVVLRALHHLNQPKVALQAFKDPELDGFFDQIVSYCILMDLLFKNEMYKEVVEVFDIVSTKQMHGAKYPRNAVILFMAACYKINSKEYFDYAMNAWKKLQELGHNPVRRAVTFAAALAINQNSPHIALEILSCTQQLNYITVRNLKVAALADLRRPEDALPILRNVLEQDNPEQKKQTFTKDVMQKLKVAATESSNKEVVKEFTRLEKMLTEGEHISDKVLDDHLCSEITQTNVPGRVSDEFNQGPFSNYSNQGRQSFQRIPPRHYRQSLKDME</sequence>
<dbReference type="GO" id="GO:0005739">
    <property type="term" value="C:mitochondrion"/>
    <property type="evidence" value="ECO:0007669"/>
    <property type="project" value="InterPro"/>
</dbReference>
<dbReference type="GO" id="GO:0007005">
    <property type="term" value="P:mitochondrion organization"/>
    <property type="evidence" value="ECO:0007669"/>
    <property type="project" value="TreeGrafter"/>
</dbReference>
<accession>A0A8K0K9K9</accession>
<gene>
    <name evidence="2" type="ORF">J437_LFUL003891</name>
</gene>
<dbReference type="EMBL" id="KZ308371">
    <property type="protein sequence ID" value="KAG8228418.1"/>
    <property type="molecule type" value="Genomic_DNA"/>
</dbReference>
<evidence type="ECO:0000313" key="2">
    <source>
        <dbReference type="EMBL" id="KAG8228418.1"/>
    </source>
</evidence>